<evidence type="ECO:0000256" key="1">
    <source>
        <dbReference type="SAM" id="MobiDB-lite"/>
    </source>
</evidence>
<dbReference type="STRING" id="145388.A0A0D2K6X6"/>
<reference evidence="3 4" key="1">
    <citation type="journal article" date="2013" name="BMC Genomics">
        <title>Reconstruction of the lipid metabolism for the microalga Monoraphidium neglectum from its genome sequence reveals characteristics suitable for biofuel production.</title>
        <authorList>
            <person name="Bogen C."/>
            <person name="Al-Dilaimi A."/>
            <person name="Albersmeier A."/>
            <person name="Wichmann J."/>
            <person name="Grundmann M."/>
            <person name="Rupp O."/>
            <person name="Lauersen K.J."/>
            <person name="Blifernez-Klassen O."/>
            <person name="Kalinowski J."/>
            <person name="Goesmann A."/>
            <person name="Mussgnug J.H."/>
            <person name="Kruse O."/>
        </authorList>
    </citation>
    <scope>NUCLEOTIDE SEQUENCE [LARGE SCALE GENOMIC DNA]</scope>
    <source>
        <strain evidence="3 4">SAG 48.87</strain>
    </source>
</reference>
<dbReference type="AlphaFoldDB" id="A0A0D2K6X6"/>
<dbReference type="EMBL" id="KK106102">
    <property type="protein sequence ID" value="KIY91953.1"/>
    <property type="molecule type" value="Genomic_DNA"/>
</dbReference>
<dbReference type="RefSeq" id="XP_013890973.1">
    <property type="nucleotide sequence ID" value="XM_014035519.1"/>
</dbReference>
<dbReference type="InterPro" id="IPR020630">
    <property type="entry name" value="THF_DH/CycHdrlase_cat_dom"/>
</dbReference>
<evidence type="ECO:0000313" key="4">
    <source>
        <dbReference type="Proteomes" id="UP000054498"/>
    </source>
</evidence>
<dbReference type="SUPFAM" id="SSF53223">
    <property type="entry name" value="Aminoacid dehydrogenase-like, N-terminal domain"/>
    <property type="match status" value="1"/>
</dbReference>
<dbReference type="Pfam" id="PF00763">
    <property type="entry name" value="THF_DHG_CYH"/>
    <property type="match status" value="1"/>
</dbReference>
<evidence type="ECO:0000313" key="3">
    <source>
        <dbReference type="EMBL" id="KIY91953.1"/>
    </source>
</evidence>
<evidence type="ECO:0000259" key="2">
    <source>
        <dbReference type="Pfam" id="PF00763"/>
    </source>
</evidence>
<dbReference type="Proteomes" id="UP000054498">
    <property type="component" value="Unassembled WGS sequence"/>
</dbReference>
<dbReference type="GO" id="GO:0004488">
    <property type="term" value="F:methylenetetrahydrofolate dehydrogenase (NADP+) activity"/>
    <property type="evidence" value="ECO:0007669"/>
    <property type="project" value="InterPro"/>
</dbReference>
<protein>
    <recommendedName>
        <fullName evidence="2">Tetrahydrofolate dehydrogenase/cyclohydrolase catalytic domain-containing protein</fullName>
    </recommendedName>
</protein>
<dbReference type="InterPro" id="IPR046346">
    <property type="entry name" value="Aminoacid_DH-like_N_sf"/>
</dbReference>
<proteinExistence type="predicted"/>
<feature type="domain" description="Tetrahydrofolate dehydrogenase/cyclohydrolase catalytic" evidence="2">
    <location>
        <begin position="1"/>
        <end position="42"/>
    </location>
</feature>
<dbReference type="InterPro" id="IPR020867">
    <property type="entry name" value="THF_DH/CycHdrlase_CS"/>
</dbReference>
<accession>A0A0D2K6X6</accession>
<feature type="compositionally biased region" description="Low complexity" evidence="1">
    <location>
        <begin position="88"/>
        <end position="106"/>
    </location>
</feature>
<feature type="non-terminal residue" evidence="3">
    <location>
        <position position="1"/>
    </location>
</feature>
<dbReference type="KEGG" id="mng:MNEG_16012"/>
<name>A0A0D2K6X6_9CHLO</name>
<sequence>VGFESFGTDLPEDATEEEVLAVVEAYNADPNVHGILVQLPVSCRQRLGNERGARRPDARVGGGGPPPARVRLLRAKELRPQQRRRRGSCSGSSSLGPPLGRPSGSMGPPGGFRRRARPSLASTLGSKWAHSHCPPSLAPP</sequence>
<gene>
    <name evidence="3" type="ORF">MNEG_16012</name>
</gene>
<dbReference type="PROSITE" id="PS00766">
    <property type="entry name" value="THF_DHG_CYH_1"/>
    <property type="match status" value="1"/>
</dbReference>
<keyword evidence="4" id="KW-1185">Reference proteome</keyword>
<feature type="region of interest" description="Disordered" evidence="1">
    <location>
        <begin position="47"/>
        <end position="140"/>
    </location>
</feature>
<organism evidence="3 4">
    <name type="scientific">Monoraphidium neglectum</name>
    <dbReference type="NCBI Taxonomy" id="145388"/>
    <lineage>
        <taxon>Eukaryota</taxon>
        <taxon>Viridiplantae</taxon>
        <taxon>Chlorophyta</taxon>
        <taxon>core chlorophytes</taxon>
        <taxon>Chlorophyceae</taxon>
        <taxon>CS clade</taxon>
        <taxon>Sphaeropleales</taxon>
        <taxon>Selenastraceae</taxon>
        <taxon>Monoraphidium</taxon>
    </lineage>
</organism>
<dbReference type="Gene3D" id="3.40.50.10860">
    <property type="entry name" value="Leucine Dehydrogenase, chain A, domain 1"/>
    <property type="match status" value="1"/>
</dbReference>
<feature type="compositionally biased region" description="Basic and acidic residues" evidence="1">
    <location>
        <begin position="47"/>
        <end position="58"/>
    </location>
</feature>
<dbReference type="GeneID" id="25733730"/>